<protein>
    <recommendedName>
        <fullName evidence="9">RING-type domain-containing protein</fullName>
    </recommendedName>
</protein>
<dbReference type="OMA" id="KGYRWGP"/>
<dbReference type="InterPro" id="IPR051628">
    <property type="entry name" value="LUBAC_E3_Ligases"/>
</dbReference>
<evidence type="ECO:0000313" key="10">
    <source>
        <dbReference type="EMBL" id="GCB83611.1"/>
    </source>
</evidence>
<dbReference type="GO" id="GO:0043130">
    <property type="term" value="F:ubiquitin binding"/>
    <property type="evidence" value="ECO:0007669"/>
    <property type="project" value="TreeGrafter"/>
</dbReference>
<keyword evidence="7" id="KW-0862">Zinc</keyword>
<keyword evidence="8" id="KW-0472">Membrane</keyword>
<keyword evidence="4" id="KW-0677">Repeat</keyword>
<name>A0A401QE15_SCYTO</name>
<organism evidence="10 11">
    <name type="scientific">Scyliorhinus torazame</name>
    <name type="common">Cloudy catshark</name>
    <name type="synonym">Catulus torazame</name>
    <dbReference type="NCBI Taxonomy" id="75743"/>
    <lineage>
        <taxon>Eukaryota</taxon>
        <taxon>Metazoa</taxon>
        <taxon>Chordata</taxon>
        <taxon>Craniata</taxon>
        <taxon>Vertebrata</taxon>
        <taxon>Chondrichthyes</taxon>
        <taxon>Elasmobranchii</taxon>
        <taxon>Galeomorphii</taxon>
        <taxon>Galeoidea</taxon>
        <taxon>Carcharhiniformes</taxon>
        <taxon>Scyliorhinidae</taxon>
        <taxon>Scyliorhinus</taxon>
    </lineage>
</organism>
<dbReference type="GO" id="GO:0097039">
    <property type="term" value="P:protein linear polyubiquitination"/>
    <property type="evidence" value="ECO:0007669"/>
    <property type="project" value="TreeGrafter"/>
</dbReference>
<keyword evidence="2" id="KW-0808">Transferase</keyword>
<evidence type="ECO:0000256" key="5">
    <source>
        <dbReference type="ARBA" id="ARBA00022771"/>
    </source>
</evidence>
<comment type="pathway">
    <text evidence="1">Protein modification; protein ubiquitination.</text>
</comment>
<evidence type="ECO:0000256" key="6">
    <source>
        <dbReference type="ARBA" id="ARBA00022786"/>
    </source>
</evidence>
<evidence type="ECO:0000256" key="1">
    <source>
        <dbReference type="ARBA" id="ARBA00004906"/>
    </source>
</evidence>
<keyword evidence="11" id="KW-1185">Reference proteome</keyword>
<dbReference type="GO" id="GO:0008270">
    <property type="term" value="F:zinc ion binding"/>
    <property type="evidence" value="ECO:0007669"/>
    <property type="project" value="UniProtKB-KW"/>
</dbReference>
<dbReference type="GO" id="GO:0004842">
    <property type="term" value="F:ubiquitin-protein transferase activity"/>
    <property type="evidence" value="ECO:0007669"/>
    <property type="project" value="TreeGrafter"/>
</dbReference>
<dbReference type="OrthoDB" id="261960at2759"/>
<keyword evidence="3" id="KW-0479">Metal-binding</keyword>
<sequence length="119" mass="13779">MNCKQYQDDLRSRALNDSAARRTTQMLTTMVQNGEAMHCPKCKIIVQKKDGCDWLRCPVCHTEICWVTKGYRWGPGVSWLTIGLLFGFVFLICVGHSQYNWKGVREKREVGKMKYWGEG</sequence>
<evidence type="ECO:0000256" key="4">
    <source>
        <dbReference type="ARBA" id="ARBA00022737"/>
    </source>
</evidence>
<dbReference type="AlphaFoldDB" id="A0A401QE15"/>
<dbReference type="EMBL" id="BFAA01042828">
    <property type="protein sequence ID" value="GCB83611.1"/>
    <property type="molecule type" value="Genomic_DNA"/>
</dbReference>
<dbReference type="SUPFAM" id="SSF57850">
    <property type="entry name" value="RING/U-box"/>
    <property type="match status" value="1"/>
</dbReference>
<keyword evidence="5" id="KW-0863">Zinc-finger</keyword>
<feature type="domain" description="RING-type" evidence="9">
    <location>
        <begin position="1"/>
        <end position="92"/>
    </location>
</feature>
<feature type="transmembrane region" description="Helical" evidence="8">
    <location>
        <begin position="76"/>
        <end position="95"/>
    </location>
</feature>
<dbReference type="PANTHER" id="PTHR22770:SF13">
    <property type="entry name" value="RING-TYPE DOMAIN-CONTAINING PROTEIN"/>
    <property type="match status" value="1"/>
</dbReference>
<keyword evidence="8" id="KW-1133">Transmembrane helix</keyword>
<evidence type="ECO:0000259" key="9">
    <source>
        <dbReference type="PROSITE" id="PS51873"/>
    </source>
</evidence>
<keyword evidence="6" id="KW-0833">Ubl conjugation pathway</keyword>
<dbReference type="GO" id="GO:0071797">
    <property type="term" value="C:LUBAC complex"/>
    <property type="evidence" value="ECO:0007669"/>
    <property type="project" value="TreeGrafter"/>
</dbReference>
<proteinExistence type="predicted"/>
<dbReference type="PANTHER" id="PTHR22770">
    <property type="entry name" value="UBIQUITIN CONJUGATING ENZYME 7 INTERACTING PROTEIN-RELATED"/>
    <property type="match status" value="1"/>
</dbReference>
<dbReference type="PROSITE" id="PS51873">
    <property type="entry name" value="TRIAD"/>
    <property type="match status" value="1"/>
</dbReference>
<dbReference type="GO" id="GO:0043123">
    <property type="term" value="P:positive regulation of canonical NF-kappaB signal transduction"/>
    <property type="evidence" value="ECO:0007669"/>
    <property type="project" value="TreeGrafter"/>
</dbReference>
<dbReference type="InterPro" id="IPR044066">
    <property type="entry name" value="TRIAD_supradom"/>
</dbReference>
<dbReference type="Proteomes" id="UP000288216">
    <property type="component" value="Unassembled WGS sequence"/>
</dbReference>
<evidence type="ECO:0000313" key="11">
    <source>
        <dbReference type="Proteomes" id="UP000288216"/>
    </source>
</evidence>
<dbReference type="GO" id="GO:0043161">
    <property type="term" value="P:proteasome-mediated ubiquitin-dependent protein catabolic process"/>
    <property type="evidence" value="ECO:0007669"/>
    <property type="project" value="TreeGrafter"/>
</dbReference>
<accession>A0A401QE15</accession>
<dbReference type="Gene3D" id="1.20.120.1750">
    <property type="match status" value="1"/>
</dbReference>
<evidence type="ECO:0000256" key="3">
    <source>
        <dbReference type="ARBA" id="ARBA00022723"/>
    </source>
</evidence>
<dbReference type="STRING" id="75743.A0A401QE15"/>
<reference evidence="10 11" key="1">
    <citation type="journal article" date="2018" name="Nat. Ecol. Evol.">
        <title>Shark genomes provide insights into elasmobranch evolution and the origin of vertebrates.</title>
        <authorList>
            <person name="Hara Y"/>
            <person name="Yamaguchi K"/>
            <person name="Onimaru K"/>
            <person name="Kadota M"/>
            <person name="Koyanagi M"/>
            <person name="Keeley SD"/>
            <person name="Tatsumi K"/>
            <person name="Tanaka K"/>
            <person name="Motone F"/>
            <person name="Kageyama Y"/>
            <person name="Nozu R"/>
            <person name="Adachi N"/>
            <person name="Nishimura O"/>
            <person name="Nakagawa R"/>
            <person name="Tanegashima C"/>
            <person name="Kiyatake I"/>
            <person name="Matsumoto R"/>
            <person name="Murakumo K"/>
            <person name="Nishida K"/>
            <person name="Terakita A"/>
            <person name="Kuratani S"/>
            <person name="Sato K"/>
            <person name="Hyodo S Kuraku.S."/>
        </authorList>
    </citation>
    <scope>NUCLEOTIDE SEQUENCE [LARGE SCALE GENOMIC DNA]</scope>
</reference>
<evidence type="ECO:0000256" key="8">
    <source>
        <dbReference type="SAM" id="Phobius"/>
    </source>
</evidence>
<gene>
    <name evidence="10" type="ORF">scyTo_0024294</name>
</gene>
<evidence type="ECO:0000256" key="7">
    <source>
        <dbReference type="ARBA" id="ARBA00022833"/>
    </source>
</evidence>
<evidence type="ECO:0000256" key="2">
    <source>
        <dbReference type="ARBA" id="ARBA00022679"/>
    </source>
</evidence>
<comment type="caution">
    <text evidence="10">The sequence shown here is derived from an EMBL/GenBank/DDBJ whole genome shotgun (WGS) entry which is preliminary data.</text>
</comment>
<keyword evidence="8" id="KW-0812">Transmembrane</keyword>